<feature type="signal peptide" evidence="1">
    <location>
        <begin position="1"/>
        <end position="19"/>
    </location>
</feature>
<evidence type="ECO:0000256" key="1">
    <source>
        <dbReference type="SAM" id="SignalP"/>
    </source>
</evidence>
<protein>
    <recommendedName>
        <fullName evidence="2">DUF6160 domain-containing protein</fullName>
    </recommendedName>
</protein>
<name>A0A4U8YMF8_9BACT</name>
<dbReference type="RefSeq" id="WP_180141563.1">
    <property type="nucleotide sequence ID" value="NZ_CAADHO010000005.1"/>
</dbReference>
<evidence type="ECO:0000259" key="2">
    <source>
        <dbReference type="Pfam" id="PF19657"/>
    </source>
</evidence>
<evidence type="ECO:0000313" key="3">
    <source>
        <dbReference type="EMBL" id="VFQ45235.1"/>
    </source>
</evidence>
<dbReference type="AlphaFoldDB" id="A0A4U8YMF8"/>
<keyword evidence="4" id="KW-1185">Reference proteome</keyword>
<feature type="domain" description="DUF6160" evidence="2">
    <location>
        <begin position="1"/>
        <end position="42"/>
    </location>
</feature>
<reference evidence="3 4" key="1">
    <citation type="submission" date="2019-03" db="EMBL/GenBank/DDBJ databases">
        <authorList>
            <person name="Nijsse B."/>
        </authorList>
    </citation>
    <scope>NUCLEOTIDE SEQUENCE [LARGE SCALE GENOMIC DNA]</scope>
    <source>
        <strain evidence="3">Desulfoluna butyratoxydans MSL71</strain>
    </source>
</reference>
<dbReference type="Proteomes" id="UP000507962">
    <property type="component" value="Unassembled WGS sequence"/>
</dbReference>
<evidence type="ECO:0000313" key="4">
    <source>
        <dbReference type="Proteomes" id="UP000507962"/>
    </source>
</evidence>
<proteinExistence type="predicted"/>
<dbReference type="InterPro" id="IPR046158">
    <property type="entry name" value="DUF6160"/>
</dbReference>
<dbReference type="EMBL" id="CAADHO010000005">
    <property type="protein sequence ID" value="VFQ45235.1"/>
    <property type="molecule type" value="Genomic_DNA"/>
</dbReference>
<accession>A0A4U8YMF8</accession>
<organism evidence="3 4">
    <name type="scientific">Desulfoluna butyratoxydans</name>
    <dbReference type="NCBI Taxonomy" id="231438"/>
    <lineage>
        <taxon>Bacteria</taxon>
        <taxon>Pseudomonadati</taxon>
        <taxon>Thermodesulfobacteriota</taxon>
        <taxon>Desulfobacteria</taxon>
        <taxon>Desulfobacterales</taxon>
        <taxon>Desulfolunaceae</taxon>
        <taxon>Desulfoluna</taxon>
    </lineage>
</organism>
<gene>
    <name evidence="3" type="ORF">MSL71_28920</name>
</gene>
<feature type="chain" id="PRO_5020623034" description="DUF6160 domain-containing protein" evidence="1">
    <location>
        <begin position="20"/>
        <end position="273"/>
    </location>
</feature>
<keyword evidence="1" id="KW-0732">Signal</keyword>
<dbReference type="Pfam" id="PF19657">
    <property type="entry name" value="DUF6160"/>
    <property type="match status" value="1"/>
</dbReference>
<sequence length="273" mass="28565">MKKAFLVALVVLLPMSGYAELKAMDDAGLNKITAQEGVRITIGGGGITTAAYETLWTNANGYYLNASGELLNSSNGVAPDESTAVLRENPVPETTTGDGTVSVNGEGYYVNSLDEYLDASGDIAIGVDDRVLQYNPVPGDTAKTPLLHGALKIKQKAVSTAWTNMNTAGDTETGIVNKVTQTDSDVIFIAGDLTIEAKTEGAVSSVDIGLPEVVVEKGSKKTELFITHRTSNFGDSNFISQVTAGDSGKLGTHYTDAGLIHIQAGGRVSITSM</sequence>